<dbReference type="AlphaFoldDB" id="A0A0N9HYG3"/>
<dbReference type="KEGG" id="kphy:AOZ06_08295"/>
<keyword evidence="2" id="KW-1185">Reference proteome</keyword>
<dbReference type="EMBL" id="CP012752">
    <property type="protein sequence ID" value="ALG06928.1"/>
    <property type="molecule type" value="Genomic_DNA"/>
</dbReference>
<accession>A0A0N9HYG3</accession>
<proteinExistence type="predicted"/>
<name>A0A0N9HYG3_9PSEU</name>
<dbReference type="Proteomes" id="UP000063699">
    <property type="component" value="Chromosome"/>
</dbReference>
<sequence>MSQQASLDMSAVYGLDWPRQVRNLARYFAKHIGSRIAHDRFPVPPSLGRFLDGAHYAHDVQMVLFKSDPHYQMYLQARRDGLDGRGLWMEPALGMVSTSTQRLTRYSSSLIINFVGVFYRWNLLLDPLDPFYNYQGALLHWRHDLPVT</sequence>
<protein>
    <submittedName>
        <fullName evidence="1">Uncharacterized protein</fullName>
    </submittedName>
</protein>
<organism evidence="1 2">
    <name type="scientific">Kibdelosporangium phytohabitans</name>
    <dbReference type="NCBI Taxonomy" id="860235"/>
    <lineage>
        <taxon>Bacteria</taxon>
        <taxon>Bacillati</taxon>
        <taxon>Actinomycetota</taxon>
        <taxon>Actinomycetes</taxon>
        <taxon>Pseudonocardiales</taxon>
        <taxon>Pseudonocardiaceae</taxon>
        <taxon>Kibdelosporangium</taxon>
    </lineage>
</organism>
<gene>
    <name evidence="1" type="ORF">AOZ06_08295</name>
</gene>
<evidence type="ECO:0000313" key="1">
    <source>
        <dbReference type="EMBL" id="ALG06928.1"/>
    </source>
</evidence>
<reference evidence="1 2" key="1">
    <citation type="submission" date="2015-07" db="EMBL/GenBank/DDBJ databases">
        <title>Genome sequencing of Kibdelosporangium phytohabitans.</title>
        <authorList>
            <person name="Qin S."/>
            <person name="Xing K."/>
        </authorList>
    </citation>
    <scope>NUCLEOTIDE SEQUENCE [LARGE SCALE GENOMIC DNA]</scope>
    <source>
        <strain evidence="1 2">KLBMP1111</strain>
    </source>
</reference>
<evidence type="ECO:0000313" key="2">
    <source>
        <dbReference type="Proteomes" id="UP000063699"/>
    </source>
</evidence>